<dbReference type="Proteomes" id="UP000077824">
    <property type="component" value="Chromosome"/>
</dbReference>
<reference evidence="2 3" key="1">
    <citation type="submission" date="2016-04" db="EMBL/GenBank/DDBJ databases">
        <title>Complete Genome Sequence of Chryseobacterium sp. IHBB 10212.</title>
        <authorList>
            <person name="Pal M."/>
            <person name="Swarnkar M.K."/>
            <person name="Kaushal K."/>
            <person name="Chhibber S."/>
            <person name="Singh A.K."/>
            <person name="Gulati A."/>
        </authorList>
    </citation>
    <scope>NUCLEOTIDE SEQUENCE [LARGE SCALE GENOMIC DNA]</scope>
    <source>
        <strain evidence="2 3">IHBB 10212</strain>
    </source>
</reference>
<dbReference type="OrthoDB" id="1262225at2"/>
<evidence type="ECO:0000313" key="3">
    <source>
        <dbReference type="Proteomes" id="UP000077824"/>
    </source>
</evidence>
<protein>
    <recommendedName>
        <fullName evidence="4">Glycine zipper family protein</fullName>
    </recommendedName>
</protein>
<proteinExistence type="predicted"/>
<keyword evidence="3" id="KW-1185">Reference proteome</keyword>
<dbReference type="KEGG" id="chh:A0O34_18005"/>
<dbReference type="RefSeq" id="WP_066757773.1">
    <property type="nucleotide sequence ID" value="NZ_CP015199.1"/>
</dbReference>
<organism evidence="2 3">
    <name type="scientific">Chryseobacterium glaciei</name>
    <dbReference type="NCBI Taxonomy" id="1685010"/>
    <lineage>
        <taxon>Bacteria</taxon>
        <taxon>Pseudomonadati</taxon>
        <taxon>Bacteroidota</taxon>
        <taxon>Flavobacteriia</taxon>
        <taxon>Flavobacteriales</taxon>
        <taxon>Weeksellaceae</taxon>
        <taxon>Chryseobacterium group</taxon>
        <taxon>Chryseobacterium</taxon>
    </lineage>
</organism>
<keyword evidence="1" id="KW-0812">Transmembrane</keyword>
<dbReference type="AlphaFoldDB" id="A0A172XZ51"/>
<feature type="transmembrane region" description="Helical" evidence="1">
    <location>
        <begin position="192"/>
        <end position="212"/>
    </location>
</feature>
<keyword evidence="1" id="KW-0472">Membrane</keyword>
<accession>A0A172XZ51</accession>
<name>A0A172XZ51_9FLAO</name>
<gene>
    <name evidence="2" type="ORF">A0O34_18005</name>
</gene>
<keyword evidence="1" id="KW-1133">Transmembrane helix</keyword>
<feature type="transmembrane region" description="Helical" evidence="1">
    <location>
        <begin position="217"/>
        <end position="234"/>
    </location>
</feature>
<evidence type="ECO:0008006" key="4">
    <source>
        <dbReference type="Google" id="ProtNLM"/>
    </source>
</evidence>
<dbReference type="STRING" id="1685010.A0O34_18005"/>
<dbReference type="EMBL" id="CP015199">
    <property type="protein sequence ID" value="ANF52297.1"/>
    <property type="molecule type" value="Genomic_DNA"/>
</dbReference>
<sequence length="236" mass="25331">MKTKTLLTVIGLVTSPAIFYSCSEDNTIAESAQEITSTLPDITTLSLKFTDGDYFATSDPFNAAANYIGNKVKAAGANYVLTQSDLDEFYLKAQIPIDQQLKLDQVNQIIATTISNMNTPFDTLIQQTNLSPAAKTLAKMINMQSISNLEVNSNFKSLPSYEKSLIKNLNDFKVNDEEGNYSKNVFGKTPNFIWGGMIGFGVGVAVGGLIAFPVGMVVGGAIGILVGSIVGVFTDK</sequence>
<evidence type="ECO:0000256" key="1">
    <source>
        <dbReference type="SAM" id="Phobius"/>
    </source>
</evidence>
<dbReference type="PROSITE" id="PS51257">
    <property type="entry name" value="PROKAR_LIPOPROTEIN"/>
    <property type="match status" value="1"/>
</dbReference>
<evidence type="ECO:0000313" key="2">
    <source>
        <dbReference type="EMBL" id="ANF52297.1"/>
    </source>
</evidence>